<dbReference type="InterPro" id="IPR019618">
    <property type="entry name" value="Spore_germination_GerPA"/>
</dbReference>
<dbReference type="PANTHER" id="PTHR37808:SF3">
    <property type="entry name" value="SPORE GERMINATION PROTEIN GERPA-RELATED"/>
    <property type="match status" value="1"/>
</dbReference>
<dbReference type="RefSeq" id="WP_091498327.1">
    <property type="nucleotide sequence ID" value="NZ_FODJ01000008.1"/>
</dbReference>
<dbReference type="EMBL" id="FODJ01000008">
    <property type="protein sequence ID" value="SEO50011.1"/>
    <property type="molecule type" value="Genomic_DNA"/>
</dbReference>
<dbReference type="STRING" id="872970.SAMN04488134_10865"/>
<keyword evidence="2" id="KW-1185">Reference proteome</keyword>
<dbReference type="PANTHER" id="PTHR37808">
    <property type="entry name" value="SPORE GERMINATION PROTEIN-LIKE PROTEIN YDZR-RELATED"/>
    <property type="match status" value="1"/>
</dbReference>
<evidence type="ECO:0000313" key="2">
    <source>
        <dbReference type="Proteomes" id="UP000199300"/>
    </source>
</evidence>
<dbReference type="Pfam" id="PF10676">
    <property type="entry name" value="gerPA"/>
    <property type="match status" value="1"/>
</dbReference>
<name>A0A1H8Q7R1_9BACI</name>
<evidence type="ECO:0000313" key="1">
    <source>
        <dbReference type="EMBL" id="SEO50011.1"/>
    </source>
</evidence>
<proteinExistence type="predicted"/>
<reference evidence="1 2" key="1">
    <citation type="submission" date="2016-10" db="EMBL/GenBank/DDBJ databases">
        <authorList>
            <person name="de Groot N.N."/>
        </authorList>
    </citation>
    <scope>NUCLEOTIDE SEQUENCE [LARGE SCALE GENOMIC DNA]</scope>
    <source>
        <strain evidence="1 2">CGMCC 1.10434</strain>
    </source>
</reference>
<gene>
    <name evidence="1" type="ORF">SAMN04488134_10865</name>
</gene>
<sequence length="73" mass="7578">MPAIVGALRIQSVGTSSIIHVGDVYSINSYSEAKTFAGGGSFNTGDAVTVQIDHAQTAINDNDKFDQVMTGMG</sequence>
<organism evidence="1 2">
    <name type="scientific">Amphibacillus marinus</name>
    <dbReference type="NCBI Taxonomy" id="872970"/>
    <lineage>
        <taxon>Bacteria</taxon>
        <taxon>Bacillati</taxon>
        <taxon>Bacillota</taxon>
        <taxon>Bacilli</taxon>
        <taxon>Bacillales</taxon>
        <taxon>Bacillaceae</taxon>
        <taxon>Amphibacillus</taxon>
    </lineage>
</organism>
<dbReference type="Proteomes" id="UP000199300">
    <property type="component" value="Unassembled WGS sequence"/>
</dbReference>
<dbReference type="OrthoDB" id="2691926at2"/>
<protein>
    <submittedName>
        <fullName evidence="1">Spore germination protein PA</fullName>
    </submittedName>
</protein>
<accession>A0A1H8Q7R1</accession>
<dbReference type="AlphaFoldDB" id="A0A1H8Q7R1"/>